<reference evidence="3" key="2">
    <citation type="submission" date="2020-09" db="EMBL/GenBank/DDBJ databases">
        <authorList>
            <person name="Sun Q."/>
            <person name="Kim S."/>
        </authorList>
    </citation>
    <scope>NUCLEOTIDE SEQUENCE</scope>
    <source>
        <strain evidence="3">KCTC 12870</strain>
    </source>
</reference>
<name>A0A8J3DIB6_9BACT</name>
<dbReference type="EMBL" id="BMXG01000012">
    <property type="protein sequence ID" value="GHC04103.1"/>
    <property type="molecule type" value="Genomic_DNA"/>
</dbReference>
<dbReference type="InterPro" id="IPR034904">
    <property type="entry name" value="FSCA_dom_sf"/>
</dbReference>
<evidence type="ECO:0000256" key="1">
    <source>
        <dbReference type="SAM" id="MobiDB-lite"/>
    </source>
</evidence>
<dbReference type="Pfam" id="PF01883">
    <property type="entry name" value="FeS_assembly_P"/>
    <property type="match status" value="1"/>
</dbReference>
<protein>
    <submittedName>
        <fullName evidence="3">Putative Fe-S cluster assembly protein SufT</fullName>
    </submittedName>
</protein>
<dbReference type="PANTHER" id="PTHR42831">
    <property type="entry name" value="FE-S PROTEIN MATURATION AUXILIARY FACTOR YITW"/>
    <property type="match status" value="1"/>
</dbReference>
<feature type="region of interest" description="Disordered" evidence="1">
    <location>
        <begin position="66"/>
        <end position="85"/>
    </location>
</feature>
<organism evidence="3 4">
    <name type="scientific">Cerasicoccus arenae</name>
    <dbReference type="NCBI Taxonomy" id="424488"/>
    <lineage>
        <taxon>Bacteria</taxon>
        <taxon>Pseudomonadati</taxon>
        <taxon>Verrucomicrobiota</taxon>
        <taxon>Opitutia</taxon>
        <taxon>Puniceicoccales</taxon>
        <taxon>Cerasicoccaceae</taxon>
        <taxon>Cerasicoccus</taxon>
    </lineage>
</organism>
<dbReference type="InterPro" id="IPR017776">
    <property type="entry name" value="FeS_assembly_SufT_put"/>
</dbReference>
<comment type="caution">
    <text evidence="3">The sequence shown here is derived from an EMBL/GenBank/DDBJ whole genome shotgun (WGS) entry which is preliminary data.</text>
</comment>
<feature type="domain" description="MIP18 family-like" evidence="2">
    <location>
        <begin position="86"/>
        <end position="161"/>
    </location>
</feature>
<evidence type="ECO:0000313" key="4">
    <source>
        <dbReference type="Proteomes" id="UP000642829"/>
    </source>
</evidence>
<evidence type="ECO:0000259" key="2">
    <source>
        <dbReference type="Pfam" id="PF01883"/>
    </source>
</evidence>
<evidence type="ECO:0000313" key="3">
    <source>
        <dbReference type="EMBL" id="GHC04103.1"/>
    </source>
</evidence>
<dbReference type="AlphaFoldDB" id="A0A8J3DIB6"/>
<dbReference type="SUPFAM" id="SSF117916">
    <property type="entry name" value="Fe-S cluster assembly (FSCA) domain-like"/>
    <property type="match status" value="1"/>
</dbReference>
<reference evidence="3" key="1">
    <citation type="journal article" date="2014" name="Int. J. Syst. Evol. Microbiol.">
        <title>Complete genome sequence of Corynebacterium casei LMG S-19264T (=DSM 44701T), isolated from a smear-ripened cheese.</title>
        <authorList>
            <consortium name="US DOE Joint Genome Institute (JGI-PGF)"/>
            <person name="Walter F."/>
            <person name="Albersmeier A."/>
            <person name="Kalinowski J."/>
            <person name="Ruckert C."/>
        </authorList>
    </citation>
    <scope>NUCLEOTIDE SEQUENCE</scope>
    <source>
        <strain evidence="3">KCTC 12870</strain>
    </source>
</reference>
<dbReference type="InterPro" id="IPR002744">
    <property type="entry name" value="MIP18-like"/>
</dbReference>
<dbReference type="PANTHER" id="PTHR42831:SF1">
    <property type="entry name" value="FE-S PROTEIN MATURATION AUXILIARY FACTOR YITW"/>
    <property type="match status" value="1"/>
</dbReference>
<dbReference type="InterPro" id="IPR052339">
    <property type="entry name" value="Fe-S_Maturation_MIP18"/>
</dbReference>
<dbReference type="NCBIfam" id="TIGR03406">
    <property type="entry name" value="FeS_long_SufT"/>
    <property type="match status" value="1"/>
</dbReference>
<sequence length="185" mass="19786">MSANNQRTLTRDVEATVIPAGDKINLPIGTKVDITHRLGGNFTVVCDYGMFRILGTDADALGEEKPEAVAKGDSANGETHEGPPGEDAIWDALKSVYDPEIPVNIVDLGLVYSMDIMSEENEHHVAVQMTLTAPGCGMGPAIAEDAKGRVESVPGVKSAQVDIVWDPPWTQDMISEEGKMELGLI</sequence>
<dbReference type="Gene3D" id="3.30.300.130">
    <property type="entry name" value="Fe-S cluster assembly (FSCA)"/>
    <property type="match status" value="1"/>
</dbReference>
<dbReference type="Proteomes" id="UP000642829">
    <property type="component" value="Unassembled WGS sequence"/>
</dbReference>
<keyword evidence="4" id="KW-1185">Reference proteome</keyword>
<accession>A0A8J3DIB6</accession>
<dbReference type="RefSeq" id="WP_189514849.1">
    <property type="nucleotide sequence ID" value="NZ_BMXG01000012.1"/>
</dbReference>
<gene>
    <name evidence="3" type="ORF">GCM10007047_20950</name>
</gene>
<proteinExistence type="predicted"/>